<reference evidence="2" key="1">
    <citation type="submission" date="2023-10" db="EMBL/GenBank/DDBJ databases">
        <title>Genome assembly of Pristionchus species.</title>
        <authorList>
            <person name="Yoshida K."/>
            <person name="Sommer R.J."/>
        </authorList>
    </citation>
    <scope>NUCLEOTIDE SEQUENCE</scope>
    <source>
        <strain evidence="2">RS5133</strain>
    </source>
</reference>
<dbReference type="EMBL" id="BTSY01000002">
    <property type="protein sequence ID" value="GMT13163.1"/>
    <property type="molecule type" value="Genomic_DNA"/>
</dbReference>
<keyword evidence="3" id="KW-1185">Reference proteome</keyword>
<evidence type="ECO:0000313" key="3">
    <source>
        <dbReference type="Proteomes" id="UP001432322"/>
    </source>
</evidence>
<dbReference type="Proteomes" id="UP001432322">
    <property type="component" value="Unassembled WGS sequence"/>
</dbReference>
<sequence length="73" mass="8020">DIEDRLREYHAKLTAAESELYLRYKPTPALRGVHPLADSVLLGNAVRTAHSVGMEKSGEAEEAEGDNSEHGME</sequence>
<gene>
    <name evidence="2" type="ORF">PFISCL1PPCAC_4460</name>
</gene>
<evidence type="ECO:0000313" key="2">
    <source>
        <dbReference type="EMBL" id="GMT13163.1"/>
    </source>
</evidence>
<feature type="non-terminal residue" evidence="2">
    <location>
        <position position="1"/>
    </location>
</feature>
<organism evidence="2 3">
    <name type="scientific">Pristionchus fissidentatus</name>
    <dbReference type="NCBI Taxonomy" id="1538716"/>
    <lineage>
        <taxon>Eukaryota</taxon>
        <taxon>Metazoa</taxon>
        <taxon>Ecdysozoa</taxon>
        <taxon>Nematoda</taxon>
        <taxon>Chromadorea</taxon>
        <taxon>Rhabditida</taxon>
        <taxon>Rhabditina</taxon>
        <taxon>Diplogasteromorpha</taxon>
        <taxon>Diplogasteroidea</taxon>
        <taxon>Neodiplogasteridae</taxon>
        <taxon>Pristionchus</taxon>
    </lineage>
</organism>
<comment type="caution">
    <text evidence="2">The sequence shown here is derived from an EMBL/GenBank/DDBJ whole genome shotgun (WGS) entry which is preliminary data.</text>
</comment>
<evidence type="ECO:0000256" key="1">
    <source>
        <dbReference type="SAM" id="MobiDB-lite"/>
    </source>
</evidence>
<protein>
    <submittedName>
        <fullName evidence="2">Uncharacterized protein</fullName>
    </submittedName>
</protein>
<accession>A0AAV5V482</accession>
<proteinExistence type="predicted"/>
<feature type="non-terminal residue" evidence="2">
    <location>
        <position position="73"/>
    </location>
</feature>
<feature type="region of interest" description="Disordered" evidence="1">
    <location>
        <begin position="52"/>
        <end position="73"/>
    </location>
</feature>
<name>A0AAV5V482_9BILA</name>
<dbReference type="AlphaFoldDB" id="A0AAV5V482"/>